<dbReference type="Proteomes" id="UP000187001">
    <property type="component" value="Unassembled WGS sequence"/>
</dbReference>
<dbReference type="InterPro" id="IPR006597">
    <property type="entry name" value="Sel1-like"/>
</dbReference>
<sequence length="301" mass="32450">MEYTKLMQRLSDPGSDAQTLFEGARELSAAFVRNDHRTGLLPPDATDVMVLGFERAGAAGAAEAYMELAALYRNGGTWRAPLLPKDDNRAIELYRLADRLGQPDATFELAETVYYAKRTDLAEEAWKRAEAFSDSAPERTDALVLVGYMLNAGFGVAPDPVAAVRKFYAAAERFDADAVFELAVLTAAGIGVPQDDDVALGHMFWAADMGSARAQYNLGAYYGAGTNGLTRDAEMSLHWYLKAAEANHAQAAFTAGVMLLVGDGGLTPDPDRAADLLMQADYLLGEGVVQERLAAMGLRPR</sequence>
<evidence type="ECO:0000313" key="2">
    <source>
        <dbReference type="Proteomes" id="UP000187001"/>
    </source>
</evidence>
<protein>
    <recommendedName>
        <fullName evidence="3">Sel1 repeat family protein</fullName>
    </recommendedName>
</protein>
<dbReference type="SUPFAM" id="SSF81901">
    <property type="entry name" value="HCP-like"/>
    <property type="match status" value="2"/>
</dbReference>
<gene>
    <name evidence="1" type="ORF">A5742_17710</name>
</gene>
<dbReference type="PANTHER" id="PTHR11102">
    <property type="entry name" value="SEL-1-LIKE PROTEIN"/>
    <property type="match status" value="1"/>
</dbReference>
<dbReference type="PANTHER" id="PTHR11102:SF160">
    <property type="entry name" value="ERAD-ASSOCIATED E3 UBIQUITIN-PROTEIN LIGASE COMPONENT HRD3"/>
    <property type="match status" value="1"/>
</dbReference>
<proteinExistence type="predicted"/>
<accession>A0ABD6QT59</accession>
<reference evidence="1 2" key="1">
    <citation type="submission" date="2016-07" db="EMBL/GenBank/DDBJ databases">
        <authorList>
            <person name="Sutton G."/>
            <person name="Brinkac L."/>
            <person name="Sanka R."/>
            <person name="Adams M."/>
            <person name="Lau E."/>
            <person name="Kumar A."/>
            <person name="Macaden R."/>
        </authorList>
    </citation>
    <scope>NUCLEOTIDE SEQUENCE [LARGE SCALE GENOMIC DNA]</scope>
    <source>
        <strain evidence="1 2">GA-0871</strain>
    </source>
</reference>
<dbReference type="SMART" id="SM00671">
    <property type="entry name" value="SEL1"/>
    <property type="match status" value="5"/>
</dbReference>
<dbReference type="Gene3D" id="1.25.40.10">
    <property type="entry name" value="Tetratricopeptide repeat domain"/>
    <property type="match status" value="1"/>
</dbReference>
<dbReference type="EMBL" id="MBER01000010">
    <property type="protein sequence ID" value="OMC51968.1"/>
    <property type="molecule type" value="Genomic_DNA"/>
</dbReference>
<dbReference type="InterPro" id="IPR011990">
    <property type="entry name" value="TPR-like_helical_dom_sf"/>
</dbReference>
<organism evidence="1 2">
    <name type="scientific">Mycolicibacterium fortuitum</name>
    <name type="common">Mycobacterium fortuitum</name>
    <dbReference type="NCBI Taxonomy" id="1766"/>
    <lineage>
        <taxon>Bacteria</taxon>
        <taxon>Bacillati</taxon>
        <taxon>Actinomycetota</taxon>
        <taxon>Actinomycetes</taxon>
        <taxon>Mycobacteriales</taxon>
        <taxon>Mycobacteriaceae</taxon>
        <taxon>Mycolicibacterium</taxon>
    </lineage>
</organism>
<evidence type="ECO:0000313" key="1">
    <source>
        <dbReference type="EMBL" id="OMC51968.1"/>
    </source>
</evidence>
<evidence type="ECO:0008006" key="3">
    <source>
        <dbReference type="Google" id="ProtNLM"/>
    </source>
</evidence>
<comment type="caution">
    <text evidence="1">The sequence shown here is derived from an EMBL/GenBank/DDBJ whole genome shotgun (WGS) entry which is preliminary data.</text>
</comment>
<dbReference type="AlphaFoldDB" id="A0ABD6QT59"/>
<name>A0ABD6QT59_MYCFO</name>
<dbReference type="RefSeq" id="WP_076202771.1">
    <property type="nucleotide sequence ID" value="NZ_MBER01000010.1"/>
</dbReference>
<dbReference type="InterPro" id="IPR050767">
    <property type="entry name" value="Sel1_AlgK"/>
</dbReference>
<dbReference type="Pfam" id="PF08238">
    <property type="entry name" value="Sel1"/>
    <property type="match status" value="5"/>
</dbReference>